<dbReference type="Gene3D" id="1.25.40.120">
    <property type="entry name" value="Protein prenylyltransferase"/>
    <property type="match status" value="1"/>
</dbReference>
<dbReference type="PANTHER" id="PTHR11129">
    <property type="entry name" value="PROTEIN FARNESYLTRANSFERASE ALPHA SUBUNIT/RAB GERANYLGERANYL TRANSFERASE ALPHA SUBUNIT"/>
    <property type="match status" value="1"/>
</dbReference>
<evidence type="ECO:0008006" key="3">
    <source>
        <dbReference type="Google" id="ProtNLM"/>
    </source>
</evidence>
<organism evidence="1 2">
    <name type="scientific">Gymnopus androsaceus JB14</name>
    <dbReference type="NCBI Taxonomy" id="1447944"/>
    <lineage>
        <taxon>Eukaryota</taxon>
        <taxon>Fungi</taxon>
        <taxon>Dikarya</taxon>
        <taxon>Basidiomycota</taxon>
        <taxon>Agaricomycotina</taxon>
        <taxon>Agaricomycetes</taxon>
        <taxon>Agaricomycetidae</taxon>
        <taxon>Agaricales</taxon>
        <taxon>Marasmiineae</taxon>
        <taxon>Omphalotaceae</taxon>
        <taxon>Gymnopus</taxon>
    </lineage>
</organism>
<name>A0A6A4IIA3_9AGAR</name>
<accession>A0A6A4IIA3</accession>
<proteinExistence type="predicted"/>
<sequence length="319" mass="36974">MSDDLEIISAITEILNSSPSSVEILPGSVEQWQTDPAAPFLFTDGHLGVPQKLLYRLYPCALDIFRKSRLSNSSSSSPKSLLEASSIILLANPAHQTALHERKRLVLAAHLSVEKELDFTTLLLSSSRDASKQSIIWDHRRWLFQTGTLKMPPILYDQRYQRPCSRKNSVSFYKVPSVYSRNYYAWAHWDWCCETLYTLRTPQNEDEYLPVVAEAFLHLLQWMEHHLSDYTAAFHLCNLVRRFHKLEYIQQLPDVEMTFERLFEQAVSLVARYPDHEALWMYLRAVWTIGGLGDNLNSIASLPACKYREQCISWCNDRI</sequence>
<evidence type="ECO:0000313" key="1">
    <source>
        <dbReference type="EMBL" id="KAE9408747.1"/>
    </source>
</evidence>
<protein>
    <recommendedName>
        <fullName evidence="3">Protein prenylyltransferase</fullName>
    </recommendedName>
</protein>
<dbReference type="OrthoDB" id="1924260at2759"/>
<dbReference type="EMBL" id="ML769390">
    <property type="protein sequence ID" value="KAE9408747.1"/>
    <property type="molecule type" value="Genomic_DNA"/>
</dbReference>
<dbReference type="GO" id="GO:0005737">
    <property type="term" value="C:cytoplasm"/>
    <property type="evidence" value="ECO:0007669"/>
    <property type="project" value="TreeGrafter"/>
</dbReference>
<evidence type="ECO:0000313" key="2">
    <source>
        <dbReference type="Proteomes" id="UP000799118"/>
    </source>
</evidence>
<dbReference type="AlphaFoldDB" id="A0A6A4IIA3"/>
<reference evidence="1" key="1">
    <citation type="journal article" date="2019" name="Environ. Microbiol.">
        <title>Fungal ecological strategies reflected in gene transcription - a case study of two litter decomposers.</title>
        <authorList>
            <person name="Barbi F."/>
            <person name="Kohler A."/>
            <person name="Barry K."/>
            <person name="Baskaran P."/>
            <person name="Daum C."/>
            <person name="Fauchery L."/>
            <person name="Ihrmark K."/>
            <person name="Kuo A."/>
            <person name="LaButti K."/>
            <person name="Lipzen A."/>
            <person name="Morin E."/>
            <person name="Grigoriev I.V."/>
            <person name="Henrissat B."/>
            <person name="Lindahl B."/>
            <person name="Martin F."/>
        </authorList>
    </citation>
    <scope>NUCLEOTIDE SEQUENCE</scope>
    <source>
        <strain evidence="1">JB14</strain>
    </source>
</reference>
<dbReference type="Proteomes" id="UP000799118">
    <property type="component" value="Unassembled WGS sequence"/>
</dbReference>
<dbReference type="SUPFAM" id="SSF48439">
    <property type="entry name" value="Protein prenylyltransferase"/>
    <property type="match status" value="1"/>
</dbReference>
<keyword evidence="2" id="KW-1185">Reference proteome</keyword>
<gene>
    <name evidence="1" type="ORF">BT96DRAFT_913868</name>
</gene>
<dbReference type="PANTHER" id="PTHR11129:SF3">
    <property type="entry name" value="PROTEIN PRENYLTRANSFERASE ALPHA SUBUNIT REPEAT-CONTAINING PROTEIN 1"/>
    <property type="match status" value="1"/>
</dbReference>